<name>A0A8S3JPP0_9BILA</name>
<evidence type="ECO:0000313" key="3">
    <source>
        <dbReference type="Proteomes" id="UP000681720"/>
    </source>
</evidence>
<evidence type="ECO:0000313" key="2">
    <source>
        <dbReference type="EMBL" id="CAF5219162.1"/>
    </source>
</evidence>
<accession>A0A8S3JPP0</accession>
<comment type="caution">
    <text evidence="2">The sequence shown here is derived from an EMBL/GenBank/DDBJ whole genome shotgun (WGS) entry which is preliminary data.</text>
</comment>
<reference evidence="2" key="1">
    <citation type="submission" date="2021-02" db="EMBL/GenBank/DDBJ databases">
        <authorList>
            <person name="Nowell W R."/>
        </authorList>
    </citation>
    <scope>NUCLEOTIDE SEQUENCE</scope>
</reference>
<evidence type="ECO:0000256" key="1">
    <source>
        <dbReference type="SAM" id="Phobius"/>
    </source>
</evidence>
<keyword evidence="1" id="KW-1133">Transmembrane helix</keyword>
<dbReference type="EMBL" id="CAJOBJ010362742">
    <property type="protein sequence ID" value="CAF5219162.1"/>
    <property type="molecule type" value="Genomic_DNA"/>
</dbReference>
<dbReference type="AlphaFoldDB" id="A0A8S3JPP0"/>
<dbReference type="Proteomes" id="UP000681720">
    <property type="component" value="Unassembled WGS sequence"/>
</dbReference>
<keyword evidence="1" id="KW-0812">Transmembrane</keyword>
<protein>
    <submittedName>
        <fullName evidence="2">Uncharacterized protein</fullName>
    </submittedName>
</protein>
<gene>
    <name evidence="2" type="ORF">GIL414_LOCUS83339</name>
</gene>
<feature type="transmembrane region" description="Helical" evidence="1">
    <location>
        <begin position="59"/>
        <end position="78"/>
    </location>
</feature>
<organism evidence="2 3">
    <name type="scientific">Rotaria magnacalcarata</name>
    <dbReference type="NCBI Taxonomy" id="392030"/>
    <lineage>
        <taxon>Eukaryota</taxon>
        <taxon>Metazoa</taxon>
        <taxon>Spiralia</taxon>
        <taxon>Gnathifera</taxon>
        <taxon>Rotifera</taxon>
        <taxon>Eurotatoria</taxon>
        <taxon>Bdelloidea</taxon>
        <taxon>Philodinida</taxon>
        <taxon>Philodinidae</taxon>
        <taxon>Rotaria</taxon>
    </lineage>
</organism>
<sequence>MSLLLISVTRTFQCFFSRQHLLLRSSRLVSTQINTDIHQTKRQDLKGDYPSSSRPSRQYRYYLLSIAAGALIGAAYTLRQSKKYEGLMPEYLSNTELL</sequence>
<proteinExistence type="predicted"/>
<keyword evidence="1" id="KW-0472">Membrane</keyword>
<feature type="non-terminal residue" evidence="2">
    <location>
        <position position="98"/>
    </location>
</feature>